<dbReference type="OrthoDB" id="5847583at2759"/>
<keyword evidence="2" id="KW-1185">Reference proteome</keyword>
<dbReference type="Proteomes" id="UP000054047">
    <property type="component" value="Unassembled WGS sequence"/>
</dbReference>
<organism evidence="1 2">
    <name type="scientific">Ancylostoma duodenale</name>
    <dbReference type="NCBI Taxonomy" id="51022"/>
    <lineage>
        <taxon>Eukaryota</taxon>
        <taxon>Metazoa</taxon>
        <taxon>Ecdysozoa</taxon>
        <taxon>Nematoda</taxon>
        <taxon>Chromadorea</taxon>
        <taxon>Rhabditida</taxon>
        <taxon>Rhabditina</taxon>
        <taxon>Rhabditomorpha</taxon>
        <taxon>Strongyloidea</taxon>
        <taxon>Ancylostomatidae</taxon>
        <taxon>Ancylostomatinae</taxon>
        <taxon>Ancylostoma</taxon>
    </lineage>
</organism>
<proteinExistence type="predicted"/>
<sequence length="99" mass="11045">MSQQKLSELCYGTLPHSPYSMDLSYTGNHFLKHLGTFLINKYIGSELHWREGLSGMTRRCCLSRADDVTPGQILTKVLFLGSLGQGESEETKRSHGPLS</sequence>
<protein>
    <submittedName>
        <fullName evidence="1">Uncharacterized protein</fullName>
    </submittedName>
</protein>
<reference evidence="1 2" key="1">
    <citation type="submission" date="2013-12" db="EMBL/GenBank/DDBJ databases">
        <title>Draft genome of the parsitic nematode Ancylostoma duodenale.</title>
        <authorList>
            <person name="Mitreva M."/>
        </authorList>
    </citation>
    <scope>NUCLEOTIDE SEQUENCE [LARGE SCALE GENOMIC DNA]</scope>
    <source>
        <strain evidence="1 2">Zhejiang</strain>
    </source>
</reference>
<name>A0A0C2GD61_9BILA</name>
<evidence type="ECO:0000313" key="2">
    <source>
        <dbReference type="Proteomes" id="UP000054047"/>
    </source>
</evidence>
<dbReference type="EMBL" id="KN732375">
    <property type="protein sequence ID" value="KIH59065.1"/>
    <property type="molecule type" value="Genomic_DNA"/>
</dbReference>
<evidence type="ECO:0000313" key="1">
    <source>
        <dbReference type="EMBL" id="KIH59065.1"/>
    </source>
</evidence>
<dbReference type="AlphaFoldDB" id="A0A0C2GD61"/>
<accession>A0A0C2GD61</accession>
<gene>
    <name evidence="1" type="ORF">ANCDUO_10718</name>
</gene>